<dbReference type="AlphaFoldDB" id="A0A5Q0M868"/>
<evidence type="ECO:0000256" key="1">
    <source>
        <dbReference type="SAM" id="Phobius"/>
    </source>
</evidence>
<keyword evidence="1" id="KW-1133">Transmembrane helix</keyword>
<name>A0A5Q0M868_VARPD</name>
<organism evidence="2 3">
    <name type="scientific">Variovorax paradoxus</name>
    <dbReference type="NCBI Taxonomy" id="34073"/>
    <lineage>
        <taxon>Bacteria</taxon>
        <taxon>Pseudomonadati</taxon>
        <taxon>Pseudomonadota</taxon>
        <taxon>Betaproteobacteria</taxon>
        <taxon>Burkholderiales</taxon>
        <taxon>Comamonadaceae</taxon>
        <taxon>Variovorax</taxon>
    </lineage>
</organism>
<gene>
    <name evidence="2" type="ORF">GFK26_24985</name>
</gene>
<dbReference type="EMBL" id="CP045644">
    <property type="protein sequence ID" value="QFZ85791.1"/>
    <property type="molecule type" value="Genomic_DNA"/>
</dbReference>
<feature type="transmembrane region" description="Helical" evidence="1">
    <location>
        <begin position="84"/>
        <end position="103"/>
    </location>
</feature>
<dbReference type="Proteomes" id="UP000326780">
    <property type="component" value="Chromosome"/>
</dbReference>
<keyword evidence="1" id="KW-0472">Membrane</keyword>
<sequence length="206" mass="22568">MKRTSADRRASRRSSKEISPCFSWQSDAEESTARFSLLMAVAVSLAALFIVTPVYLFGLGLASVASLAKGVNTFSSGVFADPMIWFPLFGTSGLAGLIVLVLASRKTIVAFRFDGKTEQLSYVEMAPLRKPRTTVVPFESIRSVTPTTLTANATVGHLSVVTRQPGRDEKSLWLGHRIPVVSLEEHSTWLSGYLGDRVQPLFRQDC</sequence>
<feature type="transmembrane region" description="Helical" evidence="1">
    <location>
        <begin position="37"/>
        <end position="64"/>
    </location>
</feature>
<accession>A0A5Q0M868</accession>
<reference evidence="2 3" key="1">
    <citation type="submission" date="2019-10" db="EMBL/GenBank/DDBJ databases">
        <title>Complete genome sequence of Variovorax paradoxus 5C-2.</title>
        <authorList>
            <person name="Gogoleva N.E."/>
            <person name="Balkin A.S."/>
        </authorList>
    </citation>
    <scope>NUCLEOTIDE SEQUENCE [LARGE SCALE GENOMIC DNA]</scope>
    <source>
        <strain evidence="2 3">5C-2</strain>
    </source>
</reference>
<dbReference type="RefSeq" id="WP_153284332.1">
    <property type="nucleotide sequence ID" value="NZ_CP045644.1"/>
</dbReference>
<protein>
    <submittedName>
        <fullName evidence="2">Uncharacterized protein</fullName>
    </submittedName>
</protein>
<evidence type="ECO:0000313" key="2">
    <source>
        <dbReference type="EMBL" id="QFZ85791.1"/>
    </source>
</evidence>
<evidence type="ECO:0000313" key="3">
    <source>
        <dbReference type="Proteomes" id="UP000326780"/>
    </source>
</evidence>
<keyword evidence="1" id="KW-0812">Transmembrane</keyword>
<proteinExistence type="predicted"/>